<comment type="caution">
    <text evidence="1">The sequence shown here is derived from an EMBL/GenBank/DDBJ whole genome shotgun (WGS) entry which is preliminary data.</text>
</comment>
<accession>A0ABN0N4F3</accession>
<dbReference type="EMBL" id="AVPH01000256">
    <property type="protein sequence ID" value="ERE04355.1"/>
    <property type="molecule type" value="Genomic_DNA"/>
</dbReference>
<sequence length="137" mass="14753">MPGSKCKWQLLPDLRGLALWKKASAQPVVAQLGDTADSLGATELEPPQFGVWDGKGWMVNEAAQLAALTAAAENEIATRRAFADAAIVPLQDAADLGMATPEEAGRLTALRRYRVELSRVTQQQGYPGKIKWPVLPS</sequence>
<keyword evidence="2" id="KW-1185">Reference proteome</keyword>
<evidence type="ECO:0008006" key="3">
    <source>
        <dbReference type="Google" id="ProtNLM"/>
    </source>
</evidence>
<dbReference type="InterPro" id="IPR003458">
    <property type="entry name" value="Phage_T4_Gp38_tail_assem"/>
</dbReference>
<proteinExistence type="predicted"/>
<evidence type="ECO:0000313" key="1">
    <source>
        <dbReference type="EMBL" id="ERE04355.1"/>
    </source>
</evidence>
<gene>
    <name evidence="1" type="ORF">O166_11820</name>
</gene>
<organism evidence="1 2">
    <name type="scientific">Pseudogulbenkiania ferrooxidans EGD-HP2</name>
    <dbReference type="NCBI Taxonomy" id="1388764"/>
    <lineage>
        <taxon>Bacteria</taxon>
        <taxon>Pseudomonadati</taxon>
        <taxon>Pseudomonadota</taxon>
        <taxon>Betaproteobacteria</taxon>
        <taxon>Neisseriales</taxon>
        <taxon>Chromobacteriaceae</taxon>
        <taxon>Pseudogulbenkiania</taxon>
    </lineage>
</organism>
<name>A0ABN0N4F3_9NEIS</name>
<evidence type="ECO:0000313" key="2">
    <source>
        <dbReference type="Proteomes" id="UP000016426"/>
    </source>
</evidence>
<reference evidence="1 2" key="1">
    <citation type="journal article" date="2013" name="Genome Announc.">
        <title>Genome Sequence of the Pigment-Producing Bacterium Pseudogulbenkiania ferrooxidans, Isolated from Loktak Lake.</title>
        <authorList>
            <person name="Puranik S."/>
            <person name="Talkal R."/>
            <person name="Qureshi A."/>
            <person name="Khardenavis A."/>
            <person name="Kapley A."/>
            <person name="Purohit H.J."/>
        </authorList>
    </citation>
    <scope>NUCLEOTIDE SEQUENCE [LARGE SCALE GENOMIC DNA]</scope>
    <source>
        <strain evidence="1 2">EGD-HP2</strain>
    </source>
</reference>
<dbReference type="Pfam" id="PF02413">
    <property type="entry name" value="Caudo_TAP"/>
    <property type="match status" value="1"/>
</dbReference>
<dbReference type="Proteomes" id="UP000016426">
    <property type="component" value="Unassembled WGS sequence"/>
</dbReference>
<protein>
    <recommendedName>
        <fullName evidence="3">Tail fiber assembly protein</fullName>
    </recommendedName>
</protein>